<name>A0ABU5RKC3_9PSEU</name>
<keyword evidence="2" id="KW-1185">Reference proteome</keyword>
<accession>A0ABU5RKC3</accession>
<dbReference type="RefSeq" id="WP_323336188.1">
    <property type="nucleotide sequence ID" value="NZ_JAYFSI010000017.1"/>
</dbReference>
<reference evidence="1 2" key="1">
    <citation type="submission" date="2023-12" db="EMBL/GenBank/DDBJ databases">
        <title>Amycolatopsis sp. V23-08.</title>
        <authorList>
            <person name="Somphong A."/>
        </authorList>
    </citation>
    <scope>NUCLEOTIDE SEQUENCE [LARGE SCALE GENOMIC DNA]</scope>
    <source>
        <strain evidence="1 2">V23-08</strain>
    </source>
</reference>
<proteinExistence type="predicted"/>
<sequence length="43" mass="4740">MDDGPGTEDALQDSARTTWRVTALVCIAPQDGFLFPDKEFLDP</sequence>
<evidence type="ECO:0000313" key="2">
    <source>
        <dbReference type="Proteomes" id="UP001304298"/>
    </source>
</evidence>
<gene>
    <name evidence="1" type="ORF">VA596_44930</name>
</gene>
<dbReference type="Proteomes" id="UP001304298">
    <property type="component" value="Unassembled WGS sequence"/>
</dbReference>
<evidence type="ECO:0000313" key="1">
    <source>
        <dbReference type="EMBL" id="MEA5366743.1"/>
    </source>
</evidence>
<dbReference type="EMBL" id="JAYFSI010000017">
    <property type="protein sequence ID" value="MEA5366743.1"/>
    <property type="molecule type" value="Genomic_DNA"/>
</dbReference>
<protein>
    <submittedName>
        <fullName evidence="1">Uncharacterized protein</fullName>
    </submittedName>
</protein>
<comment type="caution">
    <text evidence="1">The sequence shown here is derived from an EMBL/GenBank/DDBJ whole genome shotgun (WGS) entry which is preliminary data.</text>
</comment>
<organism evidence="1 2">
    <name type="scientific">Amycolatopsis heterodermiae</name>
    <dbReference type="NCBI Taxonomy" id="3110235"/>
    <lineage>
        <taxon>Bacteria</taxon>
        <taxon>Bacillati</taxon>
        <taxon>Actinomycetota</taxon>
        <taxon>Actinomycetes</taxon>
        <taxon>Pseudonocardiales</taxon>
        <taxon>Pseudonocardiaceae</taxon>
        <taxon>Amycolatopsis</taxon>
    </lineage>
</organism>